<keyword evidence="3" id="KW-0677">Repeat</keyword>
<dbReference type="SUPFAM" id="SSF50978">
    <property type="entry name" value="WD40 repeat-like"/>
    <property type="match status" value="1"/>
</dbReference>
<dbReference type="RefSeq" id="XP_017776661.1">
    <property type="nucleotide sequence ID" value="XM_017921172.1"/>
</dbReference>
<dbReference type="InterPro" id="IPR015943">
    <property type="entry name" value="WD40/YVTN_repeat-like_dom_sf"/>
</dbReference>
<sequence>MGRNIHCTYISEKINKIRWRPNPFNDPKQFVTGSWDNDENHIRLWEVKGFEEDTDINPFEINVLPFDGDVTELKCVNPDYLIATSNEGKVYLIKIATNITEEICLSHEIVWDDAHQGMPCTSFAVYDKDIATVGEDGRINLLSIMNKAPTRVIDDADSCTVNCVEFLKFNELITGNSRGQMKIWDLRADEEKASQIFMLSGDSIVAATCLAQHPTQRHLTAAGDEHGSITLWDLRQNTYPLNVMTSHTESVTEVQFHPDRPEHIFSCGQAGDVFHWSGIKQGACEESAWYTSTTNKYDIFMLMPQLHTTINSIDLNRDRLLCGSDNEAMYMIEGVNIYS</sequence>
<protein>
    <submittedName>
        <fullName evidence="6">Nucleoporin Nup43</fullName>
    </submittedName>
</protein>
<dbReference type="PANTHER" id="PTHR22652:SF0">
    <property type="entry name" value="NUCLEOPORIN NUP43"/>
    <property type="match status" value="1"/>
</dbReference>
<dbReference type="Gene3D" id="2.130.10.10">
    <property type="entry name" value="YVTN repeat-like/Quinoprotein amine dehydrogenase"/>
    <property type="match status" value="1"/>
</dbReference>
<keyword evidence="5" id="KW-1185">Reference proteome</keyword>
<dbReference type="Pfam" id="PF00400">
    <property type="entry name" value="WD40"/>
    <property type="match status" value="1"/>
</dbReference>
<keyword evidence="4" id="KW-0539">Nucleus</keyword>
<dbReference type="GeneID" id="108562751"/>
<evidence type="ECO:0000313" key="6">
    <source>
        <dbReference type="RefSeq" id="XP_017776661.1"/>
    </source>
</evidence>
<dbReference type="PANTHER" id="PTHR22652">
    <property type="entry name" value="NUCLEOPORIN NUP43"/>
    <property type="match status" value="1"/>
</dbReference>
<evidence type="ECO:0000256" key="3">
    <source>
        <dbReference type="ARBA" id="ARBA00022737"/>
    </source>
</evidence>
<evidence type="ECO:0000256" key="2">
    <source>
        <dbReference type="ARBA" id="ARBA00022574"/>
    </source>
</evidence>
<accession>A0ABM1MQ11</accession>
<evidence type="ECO:0000256" key="1">
    <source>
        <dbReference type="ARBA" id="ARBA00004123"/>
    </source>
</evidence>
<evidence type="ECO:0000313" key="5">
    <source>
        <dbReference type="Proteomes" id="UP000695000"/>
    </source>
</evidence>
<dbReference type="InterPro" id="IPR001680">
    <property type="entry name" value="WD40_rpt"/>
</dbReference>
<proteinExistence type="predicted"/>
<dbReference type="SMART" id="SM00320">
    <property type="entry name" value="WD40"/>
    <property type="match status" value="6"/>
</dbReference>
<dbReference type="Proteomes" id="UP000695000">
    <property type="component" value="Unplaced"/>
</dbReference>
<keyword evidence="2" id="KW-0853">WD repeat</keyword>
<reference evidence="6" key="1">
    <citation type="submission" date="2025-08" db="UniProtKB">
        <authorList>
            <consortium name="RefSeq"/>
        </authorList>
    </citation>
    <scope>IDENTIFICATION</scope>
    <source>
        <tissue evidence="6">Whole Larva</tissue>
    </source>
</reference>
<name>A0ABM1MQ11_NICVS</name>
<dbReference type="InterPro" id="IPR036322">
    <property type="entry name" value="WD40_repeat_dom_sf"/>
</dbReference>
<evidence type="ECO:0000256" key="4">
    <source>
        <dbReference type="ARBA" id="ARBA00023242"/>
    </source>
</evidence>
<organism evidence="5 6">
    <name type="scientific">Nicrophorus vespilloides</name>
    <name type="common">Boreal carrion beetle</name>
    <dbReference type="NCBI Taxonomy" id="110193"/>
    <lineage>
        <taxon>Eukaryota</taxon>
        <taxon>Metazoa</taxon>
        <taxon>Ecdysozoa</taxon>
        <taxon>Arthropoda</taxon>
        <taxon>Hexapoda</taxon>
        <taxon>Insecta</taxon>
        <taxon>Pterygota</taxon>
        <taxon>Neoptera</taxon>
        <taxon>Endopterygota</taxon>
        <taxon>Coleoptera</taxon>
        <taxon>Polyphaga</taxon>
        <taxon>Staphyliniformia</taxon>
        <taxon>Silphidae</taxon>
        <taxon>Nicrophorinae</taxon>
        <taxon>Nicrophorus</taxon>
    </lineage>
</organism>
<comment type="subcellular location">
    <subcellularLocation>
        <location evidence="1">Nucleus</location>
    </subcellularLocation>
</comment>
<gene>
    <name evidence="6" type="primary">LOC108562751</name>
</gene>